<evidence type="ECO:0000256" key="8">
    <source>
        <dbReference type="ARBA" id="ARBA00026100"/>
    </source>
</evidence>
<organism evidence="12 13">
    <name type="scientific">Klebsiella indica</name>
    <dbReference type="NCBI Taxonomy" id="2582917"/>
    <lineage>
        <taxon>Bacteria</taxon>
        <taxon>Pseudomonadati</taxon>
        <taxon>Pseudomonadota</taxon>
        <taxon>Gammaproteobacteria</taxon>
        <taxon>Enterobacterales</taxon>
        <taxon>Enterobacteriaceae</taxon>
        <taxon>Klebsiella/Raoultella group</taxon>
        <taxon>Klebsiella</taxon>
    </lineage>
</organism>
<dbReference type="InterPro" id="IPR001567">
    <property type="entry name" value="Pept_M3A_M3B_dom"/>
</dbReference>
<dbReference type="Gene3D" id="3.40.390.10">
    <property type="entry name" value="Collagenase (Catalytic Domain)"/>
    <property type="match status" value="1"/>
</dbReference>
<keyword evidence="2 9" id="KW-0645">Protease</keyword>
<comment type="cofactor">
    <cofactor evidence="9">
        <name>Zn(2+)</name>
        <dbReference type="ChEBI" id="CHEBI:29105"/>
    </cofactor>
    <text evidence="9">Binds 1 zinc ion.</text>
</comment>
<dbReference type="Proteomes" id="UP000307430">
    <property type="component" value="Unassembled WGS sequence"/>
</dbReference>
<dbReference type="GO" id="GO:0046872">
    <property type="term" value="F:metal ion binding"/>
    <property type="evidence" value="ECO:0007669"/>
    <property type="project" value="UniProtKB-UniRule"/>
</dbReference>
<evidence type="ECO:0000256" key="6">
    <source>
        <dbReference type="ARBA" id="ARBA00023049"/>
    </source>
</evidence>
<dbReference type="RefSeq" id="WP_138363151.1">
    <property type="nucleotide sequence ID" value="NZ_VCHQ01000040.1"/>
</dbReference>
<proteinExistence type="inferred from homology"/>
<dbReference type="InterPro" id="IPR034005">
    <property type="entry name" value="M3A_DCP"/>
</dbReference>
<evidence type="ECO:0000259" key="11">
    <source>
        <dbReference type="Pfam" id="PF19310"/>
    </source>
</evidence>
<dbReference type="GO" id="GO:0006508">
    <property type="term" value="P:proteolysis"/>
    <property type="evidence" value="ECO:0007669"/>
    <property type="project" value="UniProtKB-KW"/>
</dbReference>
<dbReference type="EMBL" id="VCHQ01000040">
    <property type="protein sequence ID" value="TLV04993.1"/>
    <property type="molecule type" value="Genomic_DNA"/>
</dbReference>
<evidence type="ECO:0000256" key="3">
    <source>
        <dbReference type="ARBA" id="ARBA00022723"/>
    </source>
</evidence>
<evidence type="ECO:0000256" key="9">
    <source>
        <dbReference type="RuleBase" id="RU003435"/>
    </source>
</evidence>
<evidence type="ECO:0000313" key="12">
    <source>
        <dbReference type="EMBL" id="TLV04993.1"/>
    </source>
</evidence>
<reference evidence="12 13" key="1">
    <citation type="submission" date="2019-05" db="EMBL/GenBank/DDBJ databases">
        <title>Genome sequence of Klebsiella sp strain TOUT106.</title>
        <authorList>
            <person name="Rahi P."/>
            <person name="Chaudhari D."/>
        </authorList>
    </citation>
    <scope>NUCLEOTIDE SEQUENCE [LARGE SCALE GENOMIC DNA]</scope>
    <source>
        <strain evidence="12 13">TOUT106</strain>
    </source>
</reference>
<dbReference type="CDD" id="cd06456">
    <property type="entry name" value="M3A_DCP"/>
    <property type="match status" value="1"/>
</dbReference>
<dbReference type="PANTHER" id="PTHR11804:SF84">
    <property type="entry name" value="SACCHAROLYSIN"/>
    <property type="match status" value="1"/>
</dbReference>
<dbReference type="AlphaFoldDB" id="A0A5R9L8Q1"/>
<dbReference type="InterPro" id="IPR045666">
    <property type="entry name" value="OpdA_N"/>
</dbReference>
<feature type="domain" description="Peptidase M3A/M3B catalytic" evidence="10">
    <location>
        <begin position="222"/>
        <end position="677"/>
    </location>
</feature>
<dbReference type="GO" id="GO:0005829">
    <property type="term" value="C:cytosol"/>
    <property type="evidence" value="ECO:0007669"/>
    <property type="project" value="UniProtKB-ARBA"/>
</dbReference>
<keyword evidence="6 9" id="KW-0482">Metalloprotease</keyword>
<dbReference type="Gene3D" id="1.10.1370.10">
    <property type="entry name" value="Neurolysin, domain 3"/>
    <property type="match status" value="1"/>
</dbReference>
<comment type="catalytic activity">
    <reaction evidence="7">
        <text>Hydrolysis of oligopeptides, with broad specificity. Gly or Ala commonly occur as P1 or P1' residues, but more distant residues are also important, as is shown by the fact that Z-Gly-Pro-Gly-|-Gly-Pro-Ala is cleaved, but not Z-(Gly)(5).</text>
        <dbReference type="EC" id="3.4.24.70"/>
    </reaction>
</comment>
<evidence type="ECO:0000256" key="1">
    <source>
        <dbReference type="ARBA" id="ARBA00006040"/>
    </source>
</evidence>
<feature type="domain" description="Oligopeptidase A N-terminal" evidence="11">
    <location>
        <begin position="47"/>
        <end position="148"/>
    </location>
</feature>
<sequence length="691" mass="78440">MQNPLLASYSLPPFATLAITDIEPALTHILTACREGIEMILASGQCGDWTSLCEPVIRLNERLEKLWSPVSHLHSVCNTPELREVYQRCQPLIVDYLSWKGQHPALYQAYRQLSVSAQYSALTPQQKKHVDNTLREFQMAGAGLNNTQQRQLRDNNLRLSELSTLFSNNELDATENGAFLIDRYDELAGIPGLIIDRARQKAEEKSLDGWLLTLDAPCYLAVMKQGEHRPLREKMYRAWNSRASDVGVNGGKWDNTDVIQQILALRHEQACLLGYSDYAALSLSFKMAKTPQQVLTFLQTLADQVLEQGQRELQELQIFAQESPEIEHLQPWDIAWLSEKKKQQQYGIDDEVLRDWFPISQVLEGMFDLVKRLYGLSVKACHDVEVWHEDVRFFALFNEQGEKIGAFYLDLYARENKRGGAWMDVCLNRQRLSDDQLQTPVAYLVCNFSAPPAGQTALLTHQEAKTLFHEFGHGLHHLLTVVDIPDVAGINGVPWDAVELPSQLMENWCYEAESLAFISGHKESGEPLPAAYISGLQQLKKHDAGLFLLRQIEMAMLDIRAHHEYDGKAPLDIYHLLRTIRQQVTVVPTVEWDRYLNTFSHIFAGGYAAGYYSYLWAEVLAADVWLRFKEDGIFNRQTGQAFVDNILSCGGADDPQIMFRRFRGRDPLPGALLMQYGIEVMPATDKSVPAG</sequence>
<comment type="caution">
    <text evidence="12">The sequence shown here is derived from an EMBL/GenBank/DDBJ whole genome shotgun (WGS) entry which is preliminary data.</text>
</comment>
<dbReference type="GO" id="GO:0004222">
    <property type="term" value="F:metalloendopeptidase activity"/>
    <property type="evidence" value="ECO:0007669"/>
    <property type="project" value="UniProtKB-EC"/>
</dbReference>
<dbReference type="GO" id="GO:0006518">
    <property type="term" value="P:peptide metabolic process"/>
    <property type="evidence" value="ECO:0007669"/>
    <property type="project" value="TreeGrafter"/>
</dbReference>
<dbReference type="FunFam" id="3.40.390.10:FF:000009">
    <property type="entry name" value="Oligopeptidase A"/>
    <property type="match status" value="1"/>
</dbReference>
<keyword evidence="3 9" id="KW-0479">Metal-binding</keyword>
<keyword evidence="5 9" id="KW-0862">Zinc</keyword>
<dbReference type="Pfam" id="PF19310">
    <property type="entry name" value="TOP_N"/>
    <property type="match status" value="1"/>
</dbReference>
<evidence type="ECO:0000256" key="4">
    <source>
        <dbReference type="ARBA" id="ARBA00022801"/>
    </source>
</evidence>
<name>A0A5R9L8Q1_9ENTR</name>
<dbReference type="SUPFAM" id="SSF55486">
    <property type="entry name" value="Metalloproteases ('zincins'), catalytic domain"/>
    <property type="match status" value="1"/>
</dbReference>
<dbReference type="PANTHER" id="PTHR11804">
    <property type="entry name" value="PROTEASE M3 THIMET OLIGOPEPTIDASE-RELATED"/>
    <property type="match status" value="1"/>
</dbReference>
<evidence type="ECO:0000256" key="2">
    <source>
        <dbReference type="ARBA" id="ARBA00022670"/>
    </source>
</evidence>
<accession>A0A5R9L8Q1</accession>
<dbReference type="InterPro" id="IPR024079">
    <property type="entry name" value="MetalloPept_cat_dom_sf"/>
</dbReference>
<evidence type="ECO:0000313" key="13">
    <source>
        <dbReference type="Proteomes" id="UP000307430"/>
    </source>
</evidence>
<protein>
    <recommendedName>
        <fullName evidence="8">oligopeptidase A</fullName>
        <ecNumber evidence="8">3.4.24.70</ecNumber>
    </recommendedName>
</protein>
<gene>
    <name evidence="12" type="ORF">FE839_23550</name>
</gene>
<evidence type="ECO:0000256" key="7">
    <source>
        <dbReference type="ARBA" id="ARBA00024603"/>
    </source>
</evidence>
<dbReference type="Pfam" id="PF01432">
    <property type="entry name" value="Peptidase_M3"/>
    <property type="match status" value="1"/>
</dbReference>
<dbReference type="InterPro" id="IPR024077">
    <property type="entry name" value="Neurolysin/TOP_dom2"/>
</dbReference>
<evidence type="ECO:0000256" key="5">
    <source>
        <dbReference type="ARBA" id="ARBA00022833"/>
    </source>
</evidence>
<dbReference type="EC" id="3.4.24.70" evidence="8"/>
<dbReference type="InterPro" id="IPR045090">
    <property type="entry name" value="Pept_M3A_M3B"/>
</dbReference>
<keyword evidence="4 9" id="KW-0378">Hydrolase</keyword>
<dbReference type="Gene3D" id="1.10.1370.40">
    <property type="match status" value="1"/>
</dbReference>
<evidence type="ECO:0000259" key="10">
    <source>
        <dbReference type="Pfam" id="PF01432"/>
    </source>
</evidence>
<comment type="similarity">
    <text evidence="1 9">Belongs to the peptidase M3 family.</text>
</comment>
<keyword evidence="13" id="KW-1185">Reference proteome</keyword>